<evidence type="ECO:0000313" key="2">
    <source>
        <dbReference type="Proteomes" id="UP000267606"/>
    </source>
</evidence>
<dbReference type="WBParaSite" id="OFLC_0000363001-mRNA-1">
    <property type="protein sequence ID" value="OFLC_0000363001-mRNA-1"/>
    <property type="gene ID" value="OFLC_0000363001"/>
</dbReference>
<keyword evidence="2" id="KW-1185">Reference proteome</keyword>
<evidence type="ECO:0000313" key="1">
    <source>
        <dbReference type="EMBL" id="VDO37221.1"/>
    </source>
</evidence>
<organism evidence="3">
    <name type="scientific">Onchocerca flexuosa</name>
    <dbReference type="NCBI Taxonomy" id="387005"/>
    <lineage>
        <taxon>Eukaryota</taxon>
        <taxon>Metazoa</taxon>
        <taxon>Ecdysozoa</taxon>
        <taxon>Nematoda</taxon>
        <taxon>Chromadorea</taxon>
        <taxon>Rhabditida</taxon>
        <taxon>Spirurina</taxon>
        <taxon>Spiruromorpha</taxon>
        <taxon>Filarioidea</taxon>
        <taxon>Onchocercidae</taxon>
        <taxon>Onchocerca</taxon>
    </lineage>
</organism>
<proteinExistence type="predicted"/>
<sequence>MIGGWECGEKHDNDNDNEYHRNKNTNNSCKTTVINNTTDIYLGEHILDEKEMKKYKTHDHHRSDCCDFSEKLIQMMGKVKLSNDLKPQSFAGEGNACMHAFVNVYAKKHTEEHC</sequence>
<gene>
    <name evidence="1" type="ORF">OFLC_LOCUS3631</name>
</gene>
<reference evidence="1 2" key="2">
    <citation type="submission" date="2018-11" db="EMBL/GenBank/DDBJ databases">
        <authorList>
            <consortium name="Pathogen Informatics"/>
        </authorList>
    </citation>
    <scope>NUCLEOTIDE SEQUENCE [LARGE SCALE GENOMIC DNA]</scope>
</reference>
<accession>A0A183H819</accession>
<dbReference type="AlphaFoldDB" id="A0A183H819"/>
<evidence type="ECO:0000313" key="3">
    <source>
        <dbReference type="WBParaSite" id="OFLC_0000363001-mRNA-1"/>
    </source>
</evidence>
<reference evidence="3" key="1">
    <citation type="submission" date="2016-06" db="UniProtKB">
        <authorList>
            <consortium name="WormBaseParasite"/>
        </authorList>
    </citation>
    <scope>IDENTIFICATION</scope>
</reference>
<protein>
    <submittedName>
        <fullName evidence="1 3">Uncharacterized protein</fullName>
    </submittedName>
</protein>
<dbReference type="EMBL" id="UZAJ01002499">
    <property type="protein sequence ID" value="VDO37221.1"/>
    <property type="molecule type" value="Genomic_DNA"/>
</dbReference>
<name>A0A183H819_9BILA</name>
<dbReference type="Proteomes" id="UP000267606">
    <property type="component" value="Unassembled WGS sequence"/>
</dbReference>